<proteinExistence type="predicted"/>
<dbReference type="InterPro" id="IPR050484">
    <property type="entry name" value="Transf_Hexapept/Carb_Anhydrase"/>
</dbReference>
<accession>A0A4R6WLB0</accession>
<dbReference type="Proteomes" id="UP000295783">
    <property type="component" value="Unassembled WGS sequence"/>
</dbReference>
<dbReference type="CDD" id="cd04645">
    <property type="entry name" value="LbH_gamma_CA_like"/>
    <property type="match status" value="1"/>
</dbReference>
<evidence type="ECO:0000313" key="1">
    <source>
        <dbReference type="EMBL" id="TDQ81336.1"/>
    </source>
</evidence>
<gene>
    <name evidence="1" type="ORF">A8950_2401</name>
</gene>
<name>A0A4R6WLB0_9PROT</name>
<dbReference type="Gene3D" id="2.160.10.10">
    <property type="entry name" value="Hexapeptide repeat proteins"/>
    <property type="match status" value="1"/>
</dbReference>
<evidence type="ECO:0000313" key="2">
    <source>
        <dbReference type="Proteomes" id="UP000295783"/>
    </source>
</evidence>
<protein>
    <submittedName>
        <fullName evidence="1">Carbonic anhydrase/acetyltransferase-like protein (Isoleucine patch superfamily)</fullName>
    </submittedName>
</protein>
<dbReference type="RefSeq" id="WP_133613895.1">
    <property type="nucleotide sequence ID" value="NZ_SNYW01000009.1"/>
</dbReference>
<organism evidence="1 2">
    <name type="scientific">Dongia mobilis</name>
    <dbReference type="NCBI Taxonomy" id="578943"/>
    <lineage>
        <taxon>Bacteria</taxon>
        <taxon>Pseudomonadati</taxon>
        <taxon>Pseudomonadota</taxon>
        <taxon>Alphaproteobacteria</taxon>
        <taxon>Rhodospirillales</taxon>
        <taxon>Dongiaceae</taxon>
        <taxon>Dongia</taxon>
    </lineage>
</organism>
<keyword evidence="2" id="KW-1185">Reference proteome</keyword>
<dbReference type="OrthoDB" id="9803036at2"/>
<dbReference type="PANTHER" id="PTHR13061">
    <property type="entry name" value="DYNACTIN SUBUNIT P25"/>
    <property type="match status" value="1"/>
</dbReference>
<dbReference type="GO" id="GO:0016740">
    <property type="term" value="F:transferase activity"/>
    <property type="evidence" value="ECO:0007669"/>
    <property type="project" value="UniProtKB-KW"/>
</dbReference>
<dbReference type="InterPro" id="IPR011004">
    <property type="entry name" value="Trimer_LpxA-like_sf"/>
</dbReference>
<keyword evidence="1" id="KW-0808">Transferase</keyword>
<dbReference type="PANTHER" id="PTHR13061:SF29">
    <property type="entry name" value="GAMMA CARBONIC ANHYDRASE-LIKE 1, MITOCHONDRIAL-RELATED"/>
    <property type="match status" value="1"/>
</dbReference>
<comment type="caution">
    <text evidence="1">The sequence shown here is derived from an EMBL/GenBank/DDBJ whole genome shotgun (WGS) entry which is preliminary data.</text>
</comment>
<dbReference type="EMBL" id="SNYW01000009">
    <property type="protein sequence ID" value="TDQ81336.1"/>
    <property type="molecule type" value="Genomic_DNA"/>
</dbReference>
<dbReference type="AlphaFoldDB" id="A0A4R6WLB0"/>
<sequence length="176" mass="18572">MAALVMPYKGIHPRIAADAFVAPTAVIIGDVEIGAEASVWFGCVLRGDSNSIRIGPRTNVQDGTVIHVNHEREGAAGTRAMIGADVTIGHMALLHACTVEDGAFIGMKACVMDGVIVEGGAMVAAGALVTPGKRIRKGELWAGSPAKLMRPLSDKEMAYFAYSSEHYCRVAASYRD</sequence>
<dbReference type="SUPFAM" id="SSF51161">
    <property type="entry name" value="Trimeric LpxA-like enzymes"/>
    <property type="match status" value="1"/>
</dbReference>
<dbReference type="InterPro" id="IPR047324">
    <property type="entry name" value="LbH_gamma_CA-like"/>
</dbReference>
<reference evidence="1 2" key="1">
    <citation type="submission" date="2019-03" db="EMBL/GenBank/DDBJ databases">
        <title>Genomic Encyclopedia of Type Strains, Phase III (KMG-III): the genomes of soil and plant-associated and newly described type strains.</title>
        <authorList>
            <person name="Whitman W."/>
        </authorList>
    </citation>
    <scope>NUCLEOTIDE SEQUENCE [LARGE SCALE GENOMIC DNA]</scope>
    <source>
        <strain evidence="1 2">CGMCC 1.7660</strain>
    </source>
</reference>